<dbReference type="InterPro" id="IPR000169">
    <property type="entry name" value="Pept_cys_AS"/>
</dbReference>
<keyword evidence="7" id="KW-0325">Glycoprotein</keyword>
<dbReference type="InterPro" id="IPR000668">
    <property type="entry name" value="Peptidase_C1A_C"/>
</dbReference>
<evidence type="ECO:0000313" key="11">
    <source>
        <dbReference type="EMBL" id="KAE9604607.1"/>
    </source>
</evidence>
<dbReference type="SMART" id="SM00848">
    <property type="entry name" value="Inhibitor_I29"/>
    <property type="match status" value="1"/>
</dbReference>
<evidence type="ECO:0000256" key="3">
    <source>
        <dbReference type="ARBA" id="ARBA00022729"/>
    </source>
</evidence>
<dbReference type="EMBL" id="WOCE01000011">
    <property type="protein sequence ID" value="KAE9604607.1"/>
    <property type="molecule type" value="Genomic_DNA"/>
</dbReference>
<feature type="chain" id="PRO_5025486116" evidence="8">
    <location>
        <begin position="22"/>
        <end position="331"/>
    </location>
</feature>
<dbReference type="PANTHER" id="PTHR12411">
    <property type="entry name" value="CYSTEINE PROTEASE FAMILY C1-RELATED"/>
    <property type="match status" value="1"/>
</dbReference>
<dbReference type="FunFam" id="3.90.70.10:FF:000067">
    <property type="entry name" value="Senescence-specific cysteine protease"/>
    <property type="match status" value="1"/>
</dbReference>
<evidence type="ECO:0000256" key="5">
    <source>
        <dbReference type="ARBA" id="ARBA00022807"/>
    </source>
</evidence>
<dbReference type="InterPro" id="IPR013201">
    <property type="entry name" value="Prot_inhib_I29"/>
</dbReference>
<organism evidence="11 12">
    <name type="scientific">Lupinus albus</name>
    <name type="common">White lupine</name>
    <name type="synonym">Lupinus termis</name>
    <dbReference type="NCBI Taxonomy" id="3870"/>
    <lineage>
        <taxon>Eukaryota</taxon>
        <taxon>Viridiplantae</taxon>
        <taxon>Streptophyta</taxon>
        <taxon>Embryophyta</taxon>
        <taxon>Tracheophyta</taxon>
        <taxon>Spermatophyta</taxon>
        <taxon>Magnoliopsida</taxon>
        <taxon>eudicotyledons</taxon>
        <taxon>Gunneridae</taxon>
        <taxon>Pentapetalae</taxon>
        <taxon>rosids</taxon>
        <taxon>fabids</taxon>
        <taxon>Fabales</taxon>
        <taxon>Fabaceae</taxon>
        <taxon>Papilionoideae</taxon>
        <taxon>50 kb inversion clade</taxon>
        <taxon>genistoids sensu lato</taxon>
        <taxon>core genistoids</taxon>
        <taxon>Genisteae</taxon>
        <taxon>Lupinus</taxon>
    </lineage>
</organism>
<evidence type="ECO:0000256" key="7">
    <source>
        <dbReference type="ARBA" id="ARBA00023180"/>
    </source>
</evidence>
<keyword evidence="4" id="KW-0378">Hydrolase</keyword>
<dbReference type="InterPro" id="IPR039417">
    <property type="entry name" value="Peptidase_C1A_papain-like"/>
</dbReference>
<gene>
    <name evidence="11" type="ORF">Lalb_Chr11g0073601</name>
</gene>
<reference evidence="12" key="1">
    <citation type="journal article" date="2020" name="Nat. Commun.">
        <title>Genome sequence of the cluster root forming white lupin.</title>
        <authorList>
            <person name="Hufnagel B."/>
            <person name="Marques A."/>
            <person name="Soriano A."/>
            <person name="Marques L."/>
            <person name="Divol F."/>
            <person name="Doumas P."/>
            <person name="Sallet E."/>
            <person name="Mancinotti D."/>
            <person name="Carrere S."/>
            <person name="Marande W."/>
            <person name="Arribat S."/>
            <person name="Keller J."/>
            <person name="Huneau C."/>
            <person name="Blein T."/>
            <person name="Aime D."/>
            <person name="Laguerre M."/>
            <person name="Taylor J."/>
            <person name="Schubert V."/>
            <person name="Nelson M."/>
            <person name="Geu-Flores F."/>
            <person name="Crespi M."/>
            <person name="Gallardo-Guerrero K."/>
            <person name="Delaux P.-M."/>
            <person name="Salse J."/>
            <person name="Berges H."/>
            <person name="Guyot R."/>
            <person name="Gouzy J."/>
            <person name="Peret B."/>
        </authorList>
    </citation>
    <scope>NUCLEOTIDE SEQUENCE [LARGE SCALE GENOMIC DNA]</scope>
    <source>
        <strain evidence="12">cv. Amiga</strain>
    </source>
</reference>
<dbReference type="SUPFAM" id="SSF54001">
    <property type="entry name" value="Cysteine proteinases"/>
    <property type="match status" value="1"/>
</dbReference>
<evidence type="ECO:0000259" key="10">
    <source>
        <dbReference type="SMART" id="SM00848"/>
    </source>
</evidence>
<dbReference type="SMART" id="SM00645">
    <property type="entry name" value="Pept_C1"/>
    <property type="match status" value="1"/>
</dbReference>
<dbReference type="AlphaFoldDB" id="A0A6A4PSJ9"/>
<feature type="domain" description="Cathepsin propeptide inhibitor" evidence="10">
    <location>
        <begin position="33"/>
        <end position="90"/>
    </location>
</feature>
<keyword evidence="5" id="KW-0788">Thiol protease</keyword>
<dbReference type="GO" id="GO:0006508">
    <property type="term" value="P:proteolysis"/>
    <property type="evidence" value="ECO:0007669"/>
    <property type="project" value="UniProtKB-KW"/>
</dbReference>
<protein>
    <submittedName>
        <fullName evidence="11">Putative fruit bromelain</fullName>
    </submittedName>
</protein>
<evidence type="ECO:0000256" key="2">
    <source>
        <dbReference type="ARBA" id="ARBA00022670"/>
    </source>
</evidence>
<comment type="similarity">
    <text evidence="1">Belongs to the peptidase C1 family.</text>
</comment>
<proteinExistence type="inferred from homology"/>
<sequence>MTQFIFCVCVILCLSSYSAMSQTFNESSVAEIYEEWMIQYERSYANDIEKEKRLKIFKENLEYIEKFNNNANKNYKLGLNQFSDLTKDEFIASYTGLNTYFNISRQTSFSSNIEPSKVYHIPRSIDWREKGAVTNVRTQGACGSCWASAGLGAVEGYIKIKTGKLVSFSVQELVDCTKIGCDGAYVIDGYKYIIANHGIATEESYPYTEVVGTCQHNKTRTTQISRYITVPPNDEQQLLRAVSKQPVATHISVNGDWSAYKEGVFTGPCGTNLIHAVTIVGYGATKEGIRYWVIKNSWGPNWGEGGFMRIQRGISDKRGLCGMAMWPTYPY</sequence>
<dbReference type="PRINTS" id="PR00705">
    <property type="entry name" value="PAPAIN"/>
</dbReference>
<dbReference type="Pfam" id="PF00112">
    <property type="entry name" value="Peptidase_C1"/>
    <property type="match status" value="1"/>
</dbReference>
<dbReference type="PROSITE" id="PS00640">
    <property type="entry name" value="THIOL_PROTEASE_ASN"/>
    <property type="match status" value="1"/>
</dbReference>
<dbReference type="InterPro" id="IPR038765">
    <property type="entry name" value="Papain-like_cys_pep_sf"/>
</dbReference>
<dbReference type="CDD" id="cd02248">
    <property type="entry name" value="Peptidase_C1A"/>
    <property type="match status" value="1"/>
</dbReference>
<evidence type="ECO:0000256" key="1">
    <source>
        <dbReference type="ARBA" id="ARBA00008455"/>
    </source>
</evidence>
<feature type="signal peptide" evidence="8">
    <location>
        <begin position="1"/>
        <end position="21"/>
    </location>
</feature>
<comment type="caution">
    <text evidence="11">The sequence shown here is derived from an EMBL/GenBank/DDBJ whole genome shotgun (WGS) entry which is preliminary data.</text>
</comment>
<feature type="domain" description="Peptidase C1A papain C-terminal" evidence="9">
    <location>
        <begin position="121"/>
        <end position="331"/>
    </location>
</feature>
<dbReference type="Proteomes" id="UP000447434">
    <property type="component" value="Chromosome 11"/>
</dbReference>
<evidence type="ECO:0000256" key="4">
    <source>
        <dbReference type="ARBA" id="ARBA00022801"/>
    </source>
</evidence>
<dbReference type="InterPro" id="IPR013128">
    <property type="entry name" value="Peptidase_C1A"/>
</dbReference>
<keyword evidence="6" id="KW-1015">Disulfide bond</keyword>
<evidence type="ECO:0000313" key="12">
    <source>
        <dbReference type="Proteomes" id="UP000447434"/>
    </source>
</evidence>
<keyword evidence="3 8" id="KW-0732">Signal</keyword>
<dbReference type="GO" id="GO:0008234">
    <property type="term" value="F:cysteine-type peptidase activity"/>
    <property type="evidence" value="ECO:0007669"/>
    <property type="project" value="UniProtKB-KW"/>
</dbReference>
<evidence type="ECO:0000256" key="8">
    <source>
        <dbReference type="SAM" id="SignalP"/>
    </source>
</evidence>
<dbReference type="PROSITE" id="PS00139">
    <property type="entry name" value="THIOL_PROTEASE_CYS"/>
    <property type="match status" value="1"/>
</dbReference>
<dbReference type="InterPro" id="IPR025661">
    <property type="entry name" value="Pept_asp_AS"/>
</dbReference>
<name>A0A6A4PSJ9_LUPAL</name>
<evidence type="ECO:0000256" key="6">
    <source>
        <dbReference type="ARBA" id="ARBA00023157"/>
    </source>
</evidence>
<evidence type="ECO:0000259" key="9">
    <source>
        <dbReference type="SMART" id="SM00645"/>
    </source>
</evidence>
<dbReference type="Gene3D" id="3.90.70.10">
    <property type="entry name" value="Cysteine proteinases"/>
    <property type="match status" value="1"/>
</dbReference>
<keyword evidence="12" id="KW-1185">Reference proteome</keyword>
<dbReference type="OrthoDB" id="1572535at2759"/>
<dbReference type="Pfam" id="PF08246">
    <property type="entry name" value="Inhibitor_I29"/>
    <property type="match status" value="1"/>
</dbReference>
<keyword evidence="2" id="KW-0645">Protease</keyword>
<accession>A0A6A4PSJ9</accession>